<dbReference type="CDD" id="cd01291">
    <property type="entry name" value="PseudoU_synth"/>
    <property type="match status" value="1"/>
</dbReference>
<feature type="compositionally biased region" description="Polar residues" evidence="3">
    <location>
        <begin position="531"/>
        <end position="540"/>
    </location>
</feature>
<keyword evidence="4" id="KW-0472">Membrane</keyword>
<comment type="similarity">
    <text evidence="1">Belongs to the pseudouridine synthase TruD family.</text>
</comment>
<evidence type="ECO:0000256" key="2">
    <source>
        <dbReference type="ARBA" id="ARBA00023235"/>
    </source>
</evidence>
<dbReference type="SUPFAM" id="SSF55120">
    <property type="entry name" value="Pseudouridine synthase"/>
    <property type="match status" value="1"/>
</dbReference>
<dbReference type="GO" id="GO:0001522">
    <property type="term" value="P:pseudouridine synthesis"/>
    <property type="evidence" value="ECO:0007669"/>
    <property type="project" value="InterPro"/>
</dbReference>
<dbReference type="InterPro" id="IPR001656">
    <property type="entry name" value="PsdUridine_synth_TruD"/>
</dbReference>
<dbReference type="InterPro" id="IPR020103">
    <property type="entry name" value="PsdUridine_synth_cat_dom_sf"/>
</dbReference>
<evidence type="ECO:0000256" key="1">
    <source>
        <dbReference type="ARBA" id="ARBA00007953"/>
    </source>
</evidence>
<protein>
    <submittedName>
        <fullName evidence="6">tRNA pseudouridine13 synthase</fullName>
    </submittedName>
</protein>
<reference evidence="6 7" key="1">
    <citation type="journal article" date="2013" name="PLoS ONE">
        <title>Predicting the Proteins of Angomonas deanei, Strigomonas culicis and Their Respective Endosymbionts Reveals New Aspects of the Trypanosomatidae Family.</title>
        <authorList>
            <person name="Motta M.C."/>
            <person name="Martins A.C."/>
            <person name="de Souza S.S."/>
            <person name="Catta-Preta C.M."/>
            <person name="Silva R."/>
            <person name="Klein C.C."/>
            <person name="de Almeida L.G."/>
            <person name="de Lima Cunha O."/>
            <person name="Ciapina L.P."/>
            <person name="Brocchi M."/>
            <person name="Colabardini A.C."/>
            <person name="de Araujo Lima B."/>
            <person name="Machado C.R."/>
            <person name="de Almeida Soares C.M."/>
            <person name="Probst C.M."/>
            <person name="de Menezes C.B."/>
            <person name="Thompson C.E."/>
            <person name="Bartholomeu D.C."/>
            <person name="Gradia D.F."/>
            <person name="Pavoni D.P."/>
            <person name="Grisard E.C."/>
            <person name="Fantinatti-Garboggini F."/>
            <person name="Marchini F.K."/>
            <person name="Rodrigues-Luiz G.F."/>
            <person name="Wagner G."/>
            <person name="Goldman G.H."/>
            <person name="Fietto J.L."/>
            <person name="Elias M.C."/>
            <person name="Goldman M.H."/>
            <person name="Sagot M.F."/>
            <person name="Pereira M."/>
            <person name="Stoco P.H."/>
            <person name="de Mendonca-Neto R.P."/>
            <person name="Teixeira S.M."/>
            <person name="Maciel T.E."/>
            <person name="de Oliveira Mendes T.A."/>
            <person name="Urmenyi T.P."/>
            <person name="de Souza W."/>
            <person name="Schenkman S."/>
            <person name="de Vasconcelos A.T."/>
        </authorList>
    </citation>
    <scope>NUCLEOTIDE SEQUENCE [LARGE SCALE GENOMIC DNA]</scope>
</reference>
<keyword evidence="4" id="KW-1133">Transmembrane helix</keyword>
<name>S9VPC8_9TRYP</name>
<dbReference type="EMBL" id="ATMH01006845">
    <property type="protein sequence ID" value="EPY25095.1"/>
    <property type="molecule type" value="Genomic_DNA"/>
</dbReference>
<dbReference type="PANTHER" id="PTHR13326:SF21">
    <property type="entry name" value="PSEUDOURIDYLATE SYNTHASE PUS7L"/>
    <property type="match status" value="1"/>
</dbReference>
<evidence type="ECO:0000256" key="4">
    <source>
        <dbReference type="SAM" id="Phobius"/>
    </source>
</evidence>
<dbReference type="GO" id="GO:0003723">
    <property type="term" value="F:RNA binding"/>
    <property type="evidence" value="ECO:0007669"/>
    <property type="project" value="InterPro"/>
</dbReference>
<dbReference type="GO" id="GO:0009982">
    <property type="term" value="F:pseudouridine synthase activity"/>
    <property type="evidence" value="ECO:0007669"/>
    <property type="project" value="InterPro"/>
</dbReference>
<dbReference type="GO" id="GO:0005634">
    <property type="term" value="C:nucleus"/>
    <property type="evidence" value="ECO:0007669"/>
    <property type="project" value="TreeGrafter"/>
</dbReference>
<dbReference type="OrthoDB" id="447290at2759"/>
<keyword evidence="7" id="KW-1185">Reference proteome</keyword>
<dbReference type="PIRSF" id="PIRSF037016">
    <property type="entry name" value="Pseudouridin_synth_euk_prd"/>
    <property type="match status" value="1"/>
</dbReference>
<organism evidence="6 7">
    <name type="scientific">Strigomonas culicis</name>
    <dbReference type="NCBI Taxonomy" id="28005"/>
    <lineage>
        <taxon>Eukaryota</taxon>
        <taxon>Discoba</taxon>
        <taxon>Euglenozoa</taxon>
        <taxon>Kinetoplastea</taxon>
        <taxon>Metakinetoplastina</taxon>
        <taxon>Trypanosomatida</taxon>
        <taxon>Trypanosomatidae</taxon>
        <taxon>Strigomonadinae</taxon>
        <taxon>Strigomonas</taxon>
    </lineage>
</organism>
<dbReference type="Proteomes" id="UP000015354">
    <property type="component" value="Unassembled WGS sequence"/>
</dbReference>
<feature type="compositionally biased region" description="Polar residues" evidence="3">
    <location>
        <begin position="679"/>
        <end position="690"/>
    </location>
</feature>
<sequence>MYFFPVPCFSISLFFFLCSAVFVFVVFVFALLYSFSLPVCCVYLCILSIAVYFMSRVPMEQLQARKDELLSREKRIGISISLLDLLQRDENRSPFEKPFVSLKTLYSDFVVREISPFYNHQQPLQLEALPSKETVTDLVLRDSAAGGEPASRMPSIAPRKRERESAFDAEKQEQIKKAFAPLLNEEDLRALTEALAEAQDGVTLRHVTEKEKRTQIHHAVRNVLGAGYISTTSDGAICIQKATERDKREDRRRSNPIKTRAFLHFTVYKENFDSNQAIFFLSKQIGINKRQIQFCGTKDKRAVTLQRMAVQDLDPARLCAVNERSCGVGHNVKVCSFQIRDRGLALGDSLGNHFRIVLRLFHTPSRHEGDAPWDALNDARVAEWQELLRAHGVINFFGPQRFGTTSVLTSDVGLCLLKGDFERALYLIFLSKSMFVPPLTEVLPLVGAKDYAAALERTPYYCSQERDVLKFLVEHNTDIFGAFCAMSRTMAMLYFHAVQSLLWNQMASARVALSRQARVGDLVLASTYEQRTSGATTGETPASAVNEGSGAEGSPPSAPFRPRTTSRSLRWPRSVLPLPGPDGDLQFPQAAPCTRADYDVALAELGVASLLAPRAGGEGGTTAPSVSAAQTGANKYSASLLKKFHFHGAYRALGVMPKDLRLSLVSVKGWSTPLIPTDLQGQGNTAQEGEQTAGGDASAAADEQNTTALVAEFALPPGCYATSVLREISYAVNEKMHSKEVPEE</sequence>
<dbReference type="InterPro" id="IPR042214">
    <property type="entry name" value="TruD_catalytic"/>
</dbReference>
<evidence type="ECO:0000313" key="7">
    <source>
        <dbReference type="Proteomes" id="UP000015354"/>
    </source>
</evidence>
<dbReference type="AlphaFoldDB" id="S9VPC8"/>
<feature type="transmembrane region" description="Helical" evidence="4">
    <location>
        <begin position="7"/>
        <end position="29"/>
    </location>
</feature>
<dbReference type="InterPro" id="IPR011760">
    <property type="entry name" value="PsdUridine_synth_TruD_insert"/>
</dbReference>
<evidence type="ECO:0000313" key="6">
    <source>
        <dbReference type="EMBL" id="EPY25095.1"/>
    </source>
</evidence>
<dbReference type="PANTHER" id="PTHR13326">
    <property type="entry name" value="TRNA PSEUDOURIDINE SYNTHASE D"/>
    <property type="match status" value="1"/>
</dbReference>
<keyword evidence="4" id="KW-0812">Transmembrane</keyword>
<feature type="region of interest" description="Disordered" evidence="3">
    <location>
        <begin position="676"/>
        <end position="701"/>
    </location>
</feature>
<evidence type="ECO:0000256" key="3">
    <source>
        <dbReference type="SAM" id="MobiDB-lite"/>
    </source>
</evidence>
<feature type="region of interest" description="Disordered" evidence="3">
    <location>
        <begin position="531"/>
        <end position="567"/>
    </location>
</feature>
<comment type="caution">
    <text evidence="6">The sequence shown here is derived from an EMBL/GenBank/DDBJ whole genome shotgun (WGS) entry which is preliminary data.</text>
</comment>
<feature type="transmembrane region" description="Helical" evidence="4">
    <location>
        <begin position="35"/>
        <end position="55"/>
    </location>
</feature>
<dbReference type="Pfam" id="PF01142">
    <property type="entry name" value="TruD"/>
    <property type="match status" value="1"/>
</dbReference>
<dbReference type="PROSITE" id="PS50984">
    <property type="entry name" value="TRUD"/>
    <property type="match status" value="1"/>
</dbReference>
<dbReference type="Gene3D" id="3.30.2350.20">
    <property type="entry name" value="TruD, catalytic domain"/>
    <property type="match status" value="2"/>
</dbReference>
<feature type="domain" description="TRUD" evidence="5">
    <location>
        <begin position="392"/>
        <end position="604"/>
    </location>
</feature>
<gene>
    <name evidence="6" type="ORF">STCU_06845</name>
</gene>
<keyword evidence="2" id="KW-0413">Isomerase</keyword>
<proteinExistence type="inferred from homology"/>
<accession>S9VPC8</accession>
<evidence type="ECO:0000259" key="5">
    <source>
        <dbReference type="PROSITE" id="PS50984"/>
    </source>
</evidence>